<keyword evidence="6" id="KW-1015">Disulfide bond</keyword>
<evidence type="ECO:0000313" key="10">
    <source>
        <dbReference type="EMBL" id="KAF7135672.1"/>
    </source>
</evidence>
<accession>A0A834GIH0</accession>
<comment type="cofactor">
    <cofactor evidence="1">
        <name>FAD</name>
        <dbReference type="ChEBI" id="CHEBI:57692"/>
    </cofactor>
</comment>
<dbReference type="GO" id="GO:0016491">
    <property type="term" value="F:oxidoreductase activity"/>
    <property type="evidence" value="ECO:0007669"/>
    <property type="project" value="InterPro"/>
</dbReference>
<feature type="domain" description="FAD-binding PCMH-type" evidence="9">
    <location>
        <begin position="72"/>
        <end position="247"/>
    </location>
</feature>
<evidence type="ECO:0000256" key="2">
    <source>
        <dbReference type="ARBA" id="ARBA00005466"/>
    </source>
</evidence>
<evidence type="ECO:0000259" key="9">
    <source>
        <dbReference type="PROSITE" id="PS51387"/>
    </source>
</evidence>
<comment type="caution">
    <text evidence="10">The sequence shown here is derived from an EMBL/GenBank/DDBJ whole genome shotgun (WGS) entry which is preliminary data.</text>
</comment>
<keyword evidence="7" id="KW-0325">Glycoprotein</keyword>
<evidence type="ECO:0000256" key="4">
    <source>
        <dbReference type="ARBA" id="ARBA00022729"/>
    </source>
</evidence>
<gene>
    <name evidence="10" type="ORF">RHSIM_Rhsim08G0069100</name>
</gene>
<evidence type="ECO:0000256" key="5">
    <source>
        <dbReference type="ARBA" id="ARBA00022827"/>
    </source>
</evidence>
<dbReference type="PANTHER" id="PTHR32448">
    <property type="entry name" value="OS08G0158400 PROTEIN"/>
    <property type="match status" value="1"/>
</dbReference>
<dbReference type="Gene3D" id="3.40.462.20">
    <property type="match status" value="1"/>
</dbReference>
<feature type="chain" id="PRO_5032619300" description="FAD-binding PCMH-type domain-containing protein" evidence="8">
    <location>
        <begin position="25"/>
        <end position="528"/>
    </location>
</feature>
<protein>
    <recommendedName>
        <fullName evidence="9">FAD-binding PCMH-type domain-containing protein</fullName>
    </recommendedName>
</protein>
<evidence type="ECO:0000313" key="11">
    <source>
        <dbReference type="Proteomes" id="UP000626092"/>
    </source>
</evidence>
<comment type="similarity">
    <text evidence="2">Belongs to the oxygen-dependent FAD-linked oxidoreductase family.</text>
</comment>
<keyword evidence="11" id="KW-1185">Reference proteome</keyword>
<dbReference type="EMBL" id="WJXA01000008">
    <property type="protein sequence ID" value="KAF7135672.1"/>
    <property type="molecule type" value="Genomic_DNA"/>
</dbReference>
<evidence type="ECO:0000256" key="8">
    <source>
        <dbReference type="SAM" id="SignalP"/>
    </source>
</evidence>
<feature type="signal peptide" evidence="8">
    <location>
        <begin position="1"/>
        <end position="24"/>
    </location>
</feature>
<dbReference type="InterPro" id="IPR012951">
    <property type="entry name" value="BBE"/>
</dbReference>
<dbReference type="AlphaFoldDB" id="A0A834GIH0"/>
<keyword evidence="4 8" id="KW-0732">Signal</keyword>
<dbReference type="InterPro" id="IPR016169">
    <property type="entry name" value="FAD-bd_PCMH_sub2"/>
</dbReference>
<dbReference type="OrthoDB" id="407275at2759"/>
<dbReference type="Proteomes" id="UP000626092">
    <property type="component" value="Unassembled WGS sequence"/>
</dbReference>
<reference evidence="10" key="1">
    <citation type="submission" date="2019-11" db="EMBL/GenBank/DDBJ databases">
        <authorList>
            <person name="Liu Y."/>
            <person name="Hou J."/>
            <person name="Li T.-Q."/>
            <person name="Guan C.-H."/>
            <person name="Wu X."/>
            <person name="Wu H.-Z."/>
            <person name="Ling F."/>
            <person name="Zhang R."/>
            <person name="Shi X.-G."/>
            <person name="Ren J.-P."/>
            <person name="Chen E.-F."/>
            <person name="Sun J.-M."/>
        </authorList>
    </citation>
    <scope>NUCLEOTIDE SEQUENCE</scope>
    <source>
        <strain evidence="10">Adult_tree_wgs_1</strain>
        <tissue evidence="10">Leaves</tissue>
    </source>
</reference>
<dbReference type="GO" id="GO:0071949">
    <property type="term" value="F:FAD binding"/>
    <property type="evidence" value="ECO:0007669"/>
    <property type="project" value="InterPro"/>
</dbReference>
<dbReference type="InterPro" id="IPR036318">
    <property type="entry name" value="FAD-bd_PCMH-like_sf"/>
</dbReference>
<dbReference type="InterPro" id="IPR006094">
    <property type="entry name" value="Oxid_FAD_bind_N"/>
</dbReference>
<dbReference type="InterPro" id="IPR016167">
    <property type="entry name" value="FAD-bd_PCMH_sub1"/>
</dbReference>
<evidence type="ECO:0000256" key="3">
    <source>
        <dbReference type="ARBA" id="ARBA00022630"/>
    </source>
</evidence>
<evidence type="ECO:0000256" key="1">
    <source>
        <dbReference type="ARBA" id="ARBA00001974"/>
    </source>
</evidence>
<dbReference type="SUPFAM" id="SSF56176">
    <property type="entry name" value="FAD-binding/transporter-associated domain-like"/>
    <property type="match status" value="1"/>
</dbReference>
<name>A0A834GIH0_RHOSS</name>
<dbReference type="PROSITE" id="PS51387">
    <property type="entry name" value="FAD_PCMH"/>
    <property type="match status" value="1"/>
</dbReference>
<keyword evidence="5" id="KW-0274">FAD</keyword>
<keyword evidence="3" id="KW-0285">Flavoprotein</keyword>
<organism evidence="10 11">
    <name type="scientific">Rhododendron simsii</name>
    <name type="common">Sims's rhododendron</name>
    <dbReference type="NCBI Taxonomy" id="118357"/>
    <lineage>
        <taxon>Eukaryota</taxon>
        <taxon>Viridiplantae</taxon>
        <taxon>Streptophyta</taxon>
        <taxon>Embryophyta</taxon>
        <taxon>Tracheophyta</taxon>
        <taxon>Spermatophyta</taxon>
        <taxon>Magnoliopsida</taxon>
        <taxon>eudicotyledons</taxon>
        <taxon>Gunneridae</taxon>
        <taxon>Pentapetalae</taxon>
        <taxon>asterids</taxon>
        <taxon>Ericales</taxon>
        <taxon>Ericaceae</taxon>
        <taxon>Ericoideae</taxon>
        <taxon>Rhodoreae</taxon>
        <taxon>Rhododendron</taxon>
    </lineage>
</organism>
<dbReference type="InterPro" id="IPR016166">
    <property type="entry name" value="FAD-bd_PCMH"/>
</dbReference>
<evidence type="ECO:0000256" key="7">
    <source>
        <dbReference type="ARBA" id="ARBA00023180"/>
    </source>
</evidence>
<evidence type="ECO:0000256" key="6">
    <source>
        <dbReference type="ARBA" id="ARBA00023157"/>
    </source>
</evidence>
<dbReference type="Gene3D" id="3.30.465.10">
    <property type="match status" value="1"/>
</dbReference>
<dbReference type="Pfam" id="PF08031">
    <property type="entry name" value="BBE"/>
    <property type="match status" value="1"/>
</dbReference>
<sequence length="528" mass="59204">MGISNCGFLTLVFLLCISIQSATSNLAPNNFLKCFRSQTNLSVSDVIFTTNSSSYTSVLQSSAQNLRFVTASTPKPQLIVRPLHKSHIQAAVVCSRKNSINVRIRSGGHDYEGLSYYASNVPFIIIDLANLRSIKIDVENKTAWVESGATLGELYHAIAEESNVYGFPAGSCSTMGVGGHLGGGGLGTIFRKYGLAADNVIDARIVDVNGRIFDRKSMGEELFWAIRGGGGASFGIIFAWKIKLVSVPSIVTVFTIDKTLEPGATKLLQTWQLVADKLSDTLFLDVVISGNSDNTITVSFRALFLGVSVELLTTMEESFPELGVERKDCTEMSWIQSVLYFADFSTQESYDVLLNRTNPYKSSFKAKSDYVKEPISEKGLEGLWKILSEEDTGYMIWTPFGGRMSEISEFEIPFPHRSGNLYLIQYMVTWEAEEETEEHVNWIRRLYRYMTPFVSKNPRSAYLNYRDLDLGINRNKNESYGQASVWGLKYFNSNFKRLAQIKAKVDPSDFFWYEQSIPLFLSGEKMEK</sequence>
<dbReference type="Pfam" id="PF01565">
    <property type="entry name" value="FAD_binding_4"/>
    <property type="match status" value="1"/>
</dbReference>
<dbReference type="FunFam" id="3.30.43.10:FF:000004">
    <property type="entry name" value="Berberine bridge enzyme-like 15"/>
    <property type="match status" value="1"/>
</dbReference>
<dbReference type="Gene3D" id="3.30.43.10">
    <property type="entry name" value="Uridine Diphospho-n-acetylenolpyruvylglucosamine Reductase, domain 2"/>
    <property type="match status" value="1"/>
</dbReference>
<proteinExistence type="inferred from homology"/>